<keyword evidence="13" id="KW-1185">Reference proteome</keyword>
<name>A0A8H5HA51_9AGAR</name>
<feature type="domain" description="Carrier" evidence="11">
    <location>
        <begin position="351"/>
        <end position="439"/>
    </location>
</feature>
<evidence type="ECO:0000256" key="8">
    <source>
        <dbReference type="ARBA" id="ARBA00023242"/>
    </source>
</evidence>
<gene>
    <name evidence="12" type="ORF">D9757_009277</name>
</gene>
<dbReference type="FunFam" id="1.10.20.10:FF:000012">
    <property type="entry name" value="Histone H4"/>
    <property type="match status" value="1"/>
</dbReference>
<dbReference type="InterPro" id="IPR042099">
    <property type="entry name" value="ANL_N_sf"/>
</dbReference>
<protein>
    <recommendedName>
        <fullName evidence="10">Histone H4</fullName>
    </recommendedName>
</protein>
<accession>A0A8H5HA51</accession>
<dbReference type="SUPFAM" id="SSF56801">
    <property type="entry name" value="Acetyl-CoA synthetase-like"/>
    <property type="match status" value="1"/>
</dbReference>
<keyword evidence="6 10" id="KW-0158">Chromosome</keyword>
<dbReference type="SMART" id="SM00417">
    <property type="entry name" value="H4"/>
    <property type="match status" value="1"/>
</dbReference>
<dbReference type="Pfam" id="PF23562">
    <property type="entry name" value="AMP-binding_C_3"/>
    <property type="match status" value="1"/>
</dbReference>
<evidence type="ECO:0000256" key="7">
    <source>
        <dbReference type="ARBA" id="ARBA00023125"/>
    </source>
</evidence>
<evidence type="ECO:0000256" key="2">
    <source>
        <dbReference type="ARBA" id="ARBA00004123"/>
    </source>
</evidence>
<dbReference type="InterPro" id="IPR009081">
    <property type="entry name" value="PP-bd_ACP"/>
</dbReference>
<evidence type="ECO:0000256" key="4">
    <source>
        <dbReference type="ARBA" id="ARBA00006564"/>
    </source>
</evidence>
<evidence type="ECO:0000256" key="5">
    <source>
        <dbReference type="ARBA" id="ARBA00011538"/>
    </source>
</evidence>
<dbReference type="GO" id="GO:0005634">
    <property type="term" value="C:nucleus"/>
    <property type="evidence" value="ECO:0007669"/>
    <property type="project" value="UniProtKB-SubCell"/>
</dbReference>
<dbReference type="Gene3D" id="1.10.20.10">
    <property type="entry name" value="Histone, subunit A"/>
    <property type="match status" value="1"/>
</dbReference>
<comment type="caution">
    <text evidence="12">The sequence shown here is derived from an EMBL/GenBank/DDBJ whole genome shotgun (WGS) entry which is preliminary data.</text>
</comment>
<dbReference type="Proteomes" id="UP000518752">
    <property type="component" value="Unassembled WGS sequence"/>
</dbReference>
<dbReference type="InterPro" id="IPR001951">
    <property type="entry name" value="Histone_H4"/>
</dbReference>
<evidence type="ECO:0000313" key="12">
    <source>
        <dbReference type="EMBL" id="KAF5379548.1"/>
    </source>
</evidence>
<dbReference type="OrthoDB" id="429813at2759"/>
<dbReference type="GO" id="GO:0030527">
    <property type="term" value="F:structural constituent of chromatin"/>
    <property type="evidence" value="ECO:0007669"/>
    <property type="project" value="InterPro"/>
</dbReference>
<dbReference type="GO" id="GO:0046982">
    <property type="term" value="F:protein heterodimerization activity"/>
    <property type="evidence" value="ECO:0007669"/>
    <property type="project" value="InterPro"/>
</dbReference>
<evidence type="ECO:0000256" key="10">
    <source>
        <dbReference type="RuleBase" id="RU000528"/>
    </source>
</evidence>
<keyword evidence="8 10" id="KW-0539">Nucleus</keyword>
<dbReference type="CDD" id="cd22912">
    <property type="entry name" value="HFD_H4"/>
    <property type="match status" value="1"/>
</dbReference>
<dbReference type="SUPFAM" id="SSF53474">
    <property type="entry name" value="alpha/beta-Hydrolases"/>
    <property type="match status" value="1"/>
</dbReference>
<dbReference type="InterPro" id="IPR019809">
    <property type="entry name" value="Histone_H4_CS"/>
</dbReference>
<dbReference type="InterPro" id="IPR029058">
    <property type="entry name" value="AB_hydrolase_fold"/>
</dbReference>
<evidence type="ECO:0000256" key="9">
    <source>
        <dbReference type="ARBA" id="ARBA00023269"/>
    </source>
</evidence>
<dbReference type="Gene3D" id="3.40.50.1820">
    <property type="entry name" value="alpha/beta hydrolase"/>
    <property type="match status" value="1"/>
</dbReference>
<dbReference type="SUPFAM" id="SSF47113">
    <property type="entry name" value="Histone-fold"/>
    <property type="match status" value="1"/>
</dbReference>
<reference evidence="12 13" key="1">
    <citation type="journal article" date="2020" name="ISME J.">
        <title>Uncovering the hidden diversity of litter-decomposition mechanisms in mushroom-forming fungi.</title>
        <authorList>
            <person name="Floudas D."/>
            <person name="Bentzer J."/>
            <person name="Ahren D."/>
            <person name="Johansson T."/>
            <person name="Persson P."/>
            <person name="Tunlid A."/>
        </authorList>
    </citation>
    <scope>NUCLEOTIDE SEQUENCE [LARGE SCALE GENOMIC DNA]</scope>
    <source>
        <strain evidence="12 13">CBS 406.79</strain>
    </source>
</reference>
<organism evidence="12 13">
    <name type="scientific">Collybiopsis confluens</name>
    <dbReference type="NCBI Taxonomy" id="2823264"/>
    <lineage>
        <taxon>Eukaryota</taxon>
        <taxon>Fungi</taxon>
        <taxon>Dikarya</taxon>
        <taxon>Basidiomycota</taxon>
        <taxon>Agaricomycotina</taxon>
        <taxon>Agaricomycetes</taxon>
        <taxon>Agaricomycetidae</taxon>
        <taxon>Agaricales</taxon>
        <taxon>Marasmiineae</taxon>
        <taxon>Omphalotaceae</taxon>
        <taxon>Collybiopsis</taxon>
    </lineage>
</organism>
<dbReference type="PRINTS" id="PR00623">
    <property type="entry name" value="HISTONEH4"/>
</dbReference>
<keyword evidence="9 10" id="KW-0544">Nucleosome core</keyword>
<dbReference type="EMBL" id="JAACJN010000069">
    <property type="protein sequence ID" value="KAF5379548.1"/>
    <property type="molecule type" value="Genomic_DNA"/>
</dbReference>
<dbReference type="PANTHER" id="PTHR10484">
    <property type="entry name" value="HISTONE H4"/>
    <property type="match status" value="1"/>
</dbReference>
<evidence type="ECO:0000256" key="6">
    <source>
        <dbReference type="ARBA" id="ARBA00022454"/>
    </source>
</evidence>
<evidence type="ECO:0000256" key="3">
    <source>
        <dbReference type="ARBA" id="ARBA00004286"/>
    </source>
</evidence>
<dbReference type="GO" id="GO:0003677">
    <property type="term" value="F:DNA binding"/>
    <property type="evidence" value="ECO:0007669"/>
    <property type="project" value="UniProtKB-KW"/>
</dbReference>
<comment type="subcellular location">
    <subcellularLocation>
        <location evidence="3">Chromosome</location>
    </subcellularLocation>
    <subcellularLocation>
        <location evidence="2">Nucleus</location>
    </subcellularLocation>
</comment>
<evidence type="ECO:0000259" key="11">
    <source>
        <dbReference type="PROSITE" id="PS50075"/>
    </source>
</evidence>
<evidence type="ECO:0000256" key="1">
    <source>
        <dbReference type="ARBA" id="ARBA00002001"/>
    </source>
</evidence>
<sequence>MRRTLDIMGARQIASTTLTGITLLMFPPVLSENGAPVLPSPGKVLDSALATHCDVLIVVPAFIEAWAQDESLIESLRTFKSICYGGGPLSPEVGNMLSEKGVNLLTMYGITEIGVMAMALPLRPSAEGWDWWRICPRLDIELPRLDDDPTIFRLIVKESNTNALAVSNLEIDGIRAYDTKDLAIRHPTNPNLFKLLGRLEFILQRDPRIKVALMFGRSKFQPGVLIVPSDEFAFNSSDLTRVAEFREAIWETVEKANEYAPQHSKIFKEACTWFARTLIFNDPLAKLILIANPDKPLEYTAKGTPRRQFCINLYETEIEHLYRTFEDSAAEDSITLDTPAELNSKAVWTHESIKSFVRQVVCQAIGNEALPGQVLSDDDNLFVMGGDSLAATYIRNSVVRALKTHFPESGVPVGMVTSTDFVYGSPSINLLSAFVFGFAAAASHSFMGREHHIKAVTEPVQDESVQPDESSEASTFEWPKKFNQPGDTVLRVREGRGEPPLIVIHGASGNPDPFIPFQENFKTGLWLVQVTTDTPRSSLREHARFYFQKIKASLLVFRSSDRRSGNLPGSFQELRPKGPYRLAAYSSGHFLACILAELFRLSGDRVDQLAFLDHYPTIFLSPLAIKSQITPENFPACVHDGSIMDPAFRLFFKRFAFLEVADTLDHEVPSRGWFMRGLMDAWEGKPSAEGIKNVAKSIERYLDECLDFAAELPGYVSSTDSRLPVQRALDAVEDWLRSPETGLGEIPRIDMFVGTYGAAVALPEEMRRECVTSGLGATHVHPNVKITEVNCGHVTILSSKEGLGKGGAKRHRKILRDNIQGITKPAIRRLARRGGVKRISGLIYEETRGVLKIFLENVIRDSVTYTEHAKRKTVIALDVVYALKRSGRTLYGFGA</sequence>
<comment type="function">
    <text evidence="1 10">Core component of nucleosome. Nucleosomes wrap and compact DNA into chromatin, limiting DNA accessibility to the cellular machineries which require DNA as a template. Histones thereby play a central role in transcription regulation, DNA repair, DNA replication and chromosomal stability. DNA accessibility is regulated via a complex set of post-translational modifications of histones, also called histone code, and nucleosome remodeling.</text>
</comment>
<evidence type="ECO:0000313" key="13">
    <source>
        <dbReference type="Proteomes" id="UP000518752"/>
    </source>
</evidence>
<dbReference type="PROSITE" id="PS50075">
    <property type="entry name" value="CARRIER"/>
    <property type="match status" value="1"/>
</dbReference>
<dbReference type="PROSITE" id="PS00047">
    <property type="entry name" value="HISTONE_H4"/>
    <property type="match status" value="1"/>
</dbReference>
<dbReference type="GO" id="GO:0000786">
    <property type="term" value="C:nucleosome"/>
    <property type="evidence" value="ECO:0007669"/>
    <property type="project" value="UniProtKB-KW"/>
</dbReference>
<comment type="subunit">
    <text evidence="5 10">The nucleosome is a histone octamer containing two molecules each of H2A, H2B, H3 and H4 assembled in one H3-H4 heterotetramer and two H2A-H2B heterodimers. The octamer wraps approximately 147 bp of DNA.</text>
</comment>
<dbReference type="AlphaFoldDB" id="A0A8H5HA51"/>
<proteinExistence type="inferred from homology"/>
<dbReference type="Gene3D" id="3.40.50.12780">
    <property type="entry name" value="N-terminal domain of ligase-like"/>
    <property type="match status" value="1"/>
</dbReference>
<dbReference type="InterPro" id="IPR009072">
    <property type="entry name" value="Histone-fold"/>
</dbReference>
<keyword evidence="7 10" id="KW-0238">DNA-binding</keyword>
<comment type="similarity">
    <text evidence="4 10">Belongs to the histone H4 family.</text>
</comment>